<dbReference type="VEuPathDB" id="FungiDB:CCM_02358"/>
<sequence>MIDFSGIFSAWNMGKGGEAVLTVQPPLNMGAGVGGKGTEQVFIHLLSSDQFARRRLIDIVCRGEDTYTRLLPLRSPRTGF</sequence>
<accession>A0A2H4SCZ2</accession>
<name>A0A2H4SCZ2_CORMI</name>
<dbReference type="AlphaFoldDB" id="A0A2H4SCZ2"/>
<evidence type="ECO:0000313" key="1">
    <source>
        <dbReference type="EMBL" id="ATY60975.1"/>
    </source>
</evidence>
<protein>
    <submittedName>
        <fullName evidence="1">Sucrose transporter</fullName>
    </submittedName>
</protein>
<evidence type="ECO:0000313" key="2">
    <source>
        <dbReference type="Proteomes" id="UP000323067"/>
    </source>
</evidence>
<dbReference type="EMBL" id="CP023323">
    <property type="protein sequence ID" value="ATY60975.1"/>
    <property type="molecule type" value="Genomic_DNA"/>
</dbReference>
<gene>
    <name evidence="1" type="ORF">A9K55_006563</name>
</gene>
<organism evidence="1 2">
    <name type="scientific">Cordyceps militaris</name>
    <name type="common">Caterpillar fungus</name>
    <name type="synonym">Clavaria militaris</name>
    <dbReference type="NCBI Taxonomy" id="73501"/>
    <lineage>
        <taxon>Eukaryota</taxon>
        <taxon>Fungi</taxon>
        <taxon>Dikarya</taxon>
        <taxon>Ascomycota</taxon>
        <taxon>Pezizomycotina</taxon>
        <taxon>Sordariomycetes</taxon>
        <taxon>Hypocreomycetidae</taxon>
        <taxon>Hypocreales</taxon>
        <taxon>Cordycipitaceae</taxon>
        <taxon>Cordyceps</taxon>
    </lineage>
</organism>
<reference evidence="1 2" key="1">
    <citation type="journal article" date="2017" name="BMC Genomics">
        <title>Chromosome level assembly and secondary metabolite potential of the parasitic fungus Cordyceps militaris.</title>
        <authorList>
            <person name="Kramer G.J."/>
            <person name="Nodwell J.R."/>
        </authorList>
    </citation>
    <scope>NUCLEOTIDE SEQUENCE [LARGE SCALE GENOMIC DNA]</scope>
    <source>
        <strain evidence="1 2">ATCC 34164</strain>
    </source>
</reference>
<dbReference type="Proteomes" id="UP000323067">
    <property type="component" value="Chromosome vi"/>
</dbReference>
<dbReference type="VEuPathDB" id="FungiDB:A9K55_006563"/>
<proteinExistence type="predicted"/>